<evidence type="ECO:0000256" key="2">
    <source>
        <dbReference type="ARBA" id="ARBA00022723"/>
    </source>
</evidence>
<evidence type="ECO:0000256" key="1">
    <source>
        <dbReference type="ARBA" id="ARBA00008056"/>
    </source>
</evidence>
<keyword evidence="4 5" id="KW-0408">Iron</keyword>
<evidence type="ECO:0000256" key="5">
    <source>
        <dbReference type="RuleBase" id="RU003682"/>
    </source>
</evidence>
<dbReference type="FunFam" id="2.60.120.330:FF:000005">
    <property type="entry name" value="1-aminocyclopropane-1-carboxylate oxidase homolog 1"/>
    <property type="match status" value="1"/>
</dbReference>
<dbReference type="OrthoDB" id="288590at2759"/>
<dbReference type="PROSITE" id="PS51471">
    <property type="entry name" value="FE2OG_OXY"/>
    <property type="match status" value="1"/>
</dbReference>
<dbReference type="PANTHER" id="PTHR10209:SF429">
    <property type="entry name" value="1-AMINOCYCLOPROPANE-1-CARBOXYLATE OXIDASE HOMOLOG 1-LIKE"/>
    <property type="match status" value="1"/>
</dbReference>
<keyword evidence="2 5" id="KW-0479">Metal-binding</keyword>
<dbReference type="InterPro" id="IPR026992">
    <property type="entry name" value="DIOX_N"/>
</dbReference>
<dbReference type="AlphaFoldDB" id="A0A4Y7IZY1"/>
<evidence type="ECO:0000259" key="6">
    <source>
        <dbReference type="PROSITE" id="PS51471"/>
    </source>
</evidence>
<dbReference type="InterPro" id="IPR027443">
    <property type="entry name" value="IPNS-like_sf"/>
</dbReference>
<name>A0A4Y7IZY1_PAPSO</name>
<evidence type="ECO:0000313" key="8">
    <source>
        <dbReference type="Proteomes" id="UP000316621"/>
    </source>
</evidence>
<dbReference type="GO" id="GO:0051213">
    <property type="term" value="F:dioxygenase activity"/>
    <property type="evidence" value="ECO:0007669"/>
    <property type="project" value="UniProtKB-ARBA"/>
</dbReference>
<comment type="similarity">
    <text evidence="1 5">Belongs to the iron/ascorbate-dependent oxidoreductase family.</text>
</comment>
<organism evidence="7 8">
    <name type="scientific">Papaver somniferum</name>
    <name type="common">Opium poppy</name>
    <dbReference type="NCBI Taxonomy" id="3469"/>
    <lineage>
        <taxon>Eukaryota</taxon>
        <taxon>Viridiplantae</taxon>
        <taxon>Streptophyta</taxon>
        <taxon>Embryophyta</taxon>
        <taxon>Tracheophyta</taxon>
        <taxon>Spermatophyta</taxon>
        <taxon>Magnoliopsida</taxon>
        <taxon>Ranunculales</taxon>
        <taxon>Papaveraceae</taxon>
        <taxon>Papaveroideae</taxon>
        <taxon>Papaver</taxon>
    </lineage>
</organism>
<dbReference type="Gramene" id="RZC53746">
    <property type="protein sequence ID" value="RZC53746"/>
    <property type="gene ID" value="C5167_012592"/>
</dbReference>
<dbReference type="InterPro" id="IPR044861">
    <property type="entry name" value="IPNS-like_FE2OG_OXY"/>
</dbReference>
<reference evidence="7 8" key="1">
    <citation type="journal article" date="2018" name="Science">
        <title>The opium poppy genome and morphinan production.</title>
        <authorList>
            <person name="Guo L."/>
            <person name="Winzer T."/>
            <person name="Yang X."/>
            <person name="Li Y."/>
            <person name="Ning Z."/>
            <person name="He Z."/>
            <person name="Teodor R."/>
            <person name="Lu Y."/>
            <person name="Bowser T.A."/>
            <person name="Graham I.A."/>
            <person name="Ye K."/>
        </authorList>
    </citation>
    <scope>NUCLEOTIDE SEQUENCE [LARGE SCALE GENOMIC DNA]</scope>
    <source>
        <strain evidence="8">cv. HN1</strain>
        <tissue evidence="7">Leaves</tissue>
    </source>
</reference>
<evidence type="ECO:0000256" key="4">
    <source>
        <dbReference type="ARBA" id="ARBA00023004"/>
    </source>
</evidence>
<dbReference type="SUPFAM" id="SSF51197">
    <property type="entry name" value="Clavaminate synthase-like"/>
    <property type="match status" value="1"/>
</dbReference>
<dbReference type="Gene3D" id="2.60.120.330">
    <property type="entry name" value="B-lactam Antibiotic, Isopenicillin N Synthase, Chain"/>
    <property type="match status" value="1"/>
</dbReference>
<accession>A0A4Y7IZY1</accession>
<dbReference type="Pfam" id="PF14226">
    <property type="entry name" value="DIOX_N"/>
    <property type="match status" value="1"/>
</dbReference>
<sequence length="358" mass="40977">MEAPEVLTYDRNQEFKTFEDAKAGVKGLVDAGIEKVPQMFIRKLDELAQDLPVHDEGVEIPLIDIGCMDSRREDIVDEIRHASMTWGFFQLSNHGIPLTVTKEMIQSVHKFHEQDMEVKKQFYTKDHSAKFQCDMYLDVYKGKSADWRDTFRCLFSSPEPINPHELPDICRDIMLAYGKYIIDLGDALTELFSEALGLRKDHLKGMDCNQSLAINGNYYPACPEPELTLGTKKHADPAFFTILLQDHIGGLQVRHQNYWVNVKPIPGALIVNIGDFLQFVSNDRFKSVQHRVLANRIEPRVSVPCFFKPNSIKLYGPINDLISEENPRVYRDATFTDYYLHFRSIGIGGESALNIFKV</sequence>
<feature type="domain" description="Fe2OG dioxygenase" evidence="6">
    <location>
        <begin position="210"/>
        <end position="309"/>
    </location>
</feature>
<dbReference type="Pfam" id="PF03171">
    <property type="entry name" value="2OG-FeII_Oxy"/>
    <property type="match status" value="1"/>
</dbReference>
<dbReference type="STRING" id="3469.A0A4Y7IZY1"/>
<dbReference type="PANTHER" id="PTHR10209">
    <property type="entry name" value="OXIDOREDUCTASE, 2OG-FE II OXYGENASE FAMILY PROTEIN"/>
    <property type="match status" value="1"/>
</dbReference>
<proteinExistence type="inferred from homology"/>
<keyword evidence="8" id="KW-1185">Reference proteome</keyword>
<dbReference type="EMBL" id="CM010717">
    <property type="protein sequence ID" value="RZC53746.1"/>
    <property type="molecule type" value="Genomic_DNA"/>
</dbReference>
<keyword evidence="3 5" id="KW-0560">Oxidoreductase</keyword>
<gene>
    <name evidence="7" type="ORF">C5167_012592</name>
</gene>
<dbReference type="OMA" id="NDEAHAH"/>
<protein>
    <recommendedName>
        <fullName evidence="6">Fe2OG dioxygenase domain-containing protein</fullName>
    </recommendedName>
</protein>
<dbReference type="GO" id="GO:0046872">
    <property type="term" value="F:metal ion binding"/>
    <property type="evidence" value="ECO:0007669"/>
    <property type="project" value="UniProtKB-KW"/>
</dbReference>
<evidence type="ECO:0000256" key="3">
    <source>
        <dbReference type="ARBA" id="ARBA00023002"/>
    </source>
</evidence>
<dbReference type="Proteomes" id="UP000316621">
    <property type="component" value="Chromosome 3"/>
</dbReference>
<dbReference type="InterPro" id="IPR005123">
    <property type="entry name" value="Oxoglu/Fe-dep_dioxygenase_dom"/>
</dbReference>
<evidence type="ECO:0000313" key="7">
    <source>
        <dbReference type="EMBL" id="RZC53746.1"/>
    </source>
</evidence>